<evidence type="ECO:0000313" key="13">
    <source>
        <dbReference type="RefSeq" id="XP_031432476.1"/>
    </source>
</evidence>
<dbReference type="SUPFAM" id="SSF81321">
    <property type="entry name" value="Family A G protein-coupled receptor-like"/>
    <property type="match status" value="1"/>
</dbReference>
<keyword evidence="5" id="KW-0297">G-protein coupled receptor</keyword>
<keyword evidence="8" id="KW-0325">Glycoprotein</keyword>
<dbReference type="RefSeq" id="XP_031432476.1">
    <property type="nucleotide sequence ID" value="XM_031576616.2"/>
</dbReference>
<keyword evidence="7" id="KW-0675">Receptor</keyword>
<proteinExistence type="predicted"/>
<dbReference type="KEGG" id="char:116222452"/>
<dbReference type="Proteomes" id="UP000515152">
    <property type="component" value="Chromosome 11"/>
</dbReference>
<feature type="domain" description="G-protein coupled receptors family 1 profile" evidence="11">
    <location>
        <begin position="99"/>
        <end position="343"/>
    </location>
</feature>
<sequence>MLHVWLNAVGQCVLSVCVIAVSVRLCMPRGRRPGGPRGGGGGGIGSVAACLRQCLGWVGTIGNAVAVPISVLLNLRTPQCLYTCITLVCCPLLVRQFKMFLMLLLTLNAHLQHRLGDRYGAVVTRRRVLCLVLLSWLVSVVTAFAQFISRNAQDSWGGGSDGSGTAELGLGRPQGGNWSTPFPPPPKLPYPQDRSVIGKYLPYGGFLSKFLVTYTHNFTYAEIHGSHWGVCAPDTVLSPSFMVYIYSITVFLLPMLVMLAIYLDLMCVVPRLGPGPLASSSKTTPTHSRSVALSLSLLVLLCLPLHVSQALLLFAPGNPQPPWAALLVSLLFQSYGLVPPLLFMETKGEGGGGEPHPAAGAVAPPWGKAVGRAFCTVVQESSPCCSPSTASKTKVCPEA</sequence>
<dbReference type="PROSITE" id="PS50262">
    <property type="entry name" value="G_PROTEIN_RECEP_F1_2"/>
    <property type="match status" value="1"/>
</dbReference>
<keyword evidence="2" id="KW-1003">Cell membrane</keyword>
<dbReference type="GO" id="GO:0004930">
    <property type="term" value="F:G protein-coupled receptor activity"/>
    <property type="evidence" value="ECO:0007669"/>
    <property type="project" value="UniProtKB-KW"/>
</dbReference>
<evidence type="ECO:0000313" key="14">
    <source>
        <dbReference type="RefSeq" id="XP_031432477.1"/>
    </source>
</evidence>
<keyword evidence="12" id="KW-1185">Reference proteome</keyword>
<evidence type="ECO:0000256" key="1">
    <source>
        <dbReference type="ARBA" id="ARBA00004651"/>
    </source>
</evidence>
<evidence type="ECO:0000256" key="10">
    <source>
        <dbReference type="SAM" id="Phobius"/>
    </source>
</evidence>
<feature type="transmembrane region" description="Helical" evidence="10">
    <location>
        <begin position="323"/>
        <end position="343"/>
    </location>
</feature>
<feature type="transmembrane region" description="Helical" evidence="10">
    <location>
        <begin position="6"/>
        <end position="27"/>
    </location>
</feature>
<keyword evidence="3 10" id="KW-0812">Transmembrane</keyword>
<dbReference type="RefSeq" id="XP_031432477.1">
    <property type="nucleotide sequence ID" value="XM_031576617.2"/>
</dbReference>
<evidence type="ECO:0000256" key="4">
    <source>
        <dbReference type="ARBA" id="ARBA00022989"/>
    </source>
</evidence>
<reference evidence="13 14" key="1">
    <citation type="submission" date="2025-04" db="UniProtKB">
        <authorList>
            <consortium name="RefSeq"/>
        </authorList>
    </citation>
    <scope>IDENTIFICATION</scope>
</reference>
<keyword evidence="6 10" id="KW-0472">Membrane</keyword>
<evidence type="ECO:0000313" key="12">
    <source>
        <dbReference type="Proteomes" id="UP000515152"/>
    </source>
</evidence>
<feature type="transmembrane region" description="Helical" evidence="10">
    <location>
        <begin position="128"/>
        <end position="148"/>
    </location>
</feature>
<name>A0A6P8G861_CLUHA</name>
<evidence type="ECO:0000256" key="9">
    <source>
        <dbReference type="ARBA" id="ARBA00023224"/>
    </source>
</evidence>
<dbReference type="PANTHER" id="PTHR24246">
    <property type="entry name" value="OLFACTORY RECEPTOR AND ADENOSINE RECEPTOR"/>
    <property type="match status" value="1"/>
</dbReference>
<protein>
    <submittedName>
        <fullName evidence="13 14">Adenosine receptor A1-like</fullName>
    </submittedName>
</protein>
<keyword evidence="4 10" id="KW-1133">Transmembrane helix</keyword>
<feature type="transmembrane region" description="Helical" evidence="10">
    <location>
        <begin position="290"/>
        <end position="311"/>
    </location>
</feature>
<accession>A0A6P8G861</accession>
<evidence type="ECO:0000259" key="11">
    <source>
        <dbReference type="PROSITE" id="PS50262"/>
    </source>
</evidence>
<dbReference type="Gene3D" id="1.20.1070.10">
    <property type="entry name" value="Rhodopsin 7-helix transmembrane proteins"/>
    <property type="match status" value="1"/>
</dbReference>
<evidence type="ECO:0000256" key="6">
    <source>
        <dbReference type="ARBA" id="ARBA00023136"/>
    </source>
</evidence>
<evidence type="ECO:0000256" key="3">
    <source>
        <dbReference type="ARBA" id="ARBA00022692"/>
    </source>
</evidence>
<gene>
    <name evidence="13 14" type="primary">LOC116222452</name>
</gene>
<evidence type="ECO:0000256" key="5">
    <source>
        <dbReference type="ARBA" id="ARBA00023040"/>
    </source>
</evidence>
<dbReference type="OrthoDB" id="284782at2759"/>
<feature type="transmembrane region" description="Helical" evidence="10">
    <location>
        <begin position="243"/>
        <end position="269"/>
    </location>
</feature>
<keyword evidence="9" id="KW-0807">Transducer</keyword>
<dbReference type="AlphaFoldDB" id="A0A6P8G861"/>
<evidence type="ECO:0000256" key="2">
    <source>
        <dbReference type="ARBA" id="ARBA00022475"/>
    </source>
</evidence>
<dbReference type="GeneID" id="116222452"/>
<dbReference type="PANTHER" id="PTHR24246:SF48">
    <property type="entry name" value="G PROTEIN-COUPLED RECEPTOR 88"/>
    <property type="match status" value="1"/>
</dbReference>
<evidence type="ECO:0000256" key="7">
    <source>
        <dbReference type="ARBA" id="ARBA00023170"/>
    </source>
</evidence>
<organism evidence="12 13">
    <name type="scientific">Clupea harengus</name>
    <name type="common">Atlantic herring</name>
    <dbReference type="NCBI Taxonomy" id="7950"/>
    <lineage>
        <taxon>Eukaryota</taxon>
        <taxon>Metazoa</taxon>
        <taxon>Chordata</taxon>
        <taxon>Craniata</taxon>
        <taxon>Vertebrata</taxon>
        <taxon>Euteleostomi</taxon>
        <taxon>Actinopterygii</taxon>
        <taxon>Neopterygii</taxon>
        <taxon>Teleostei</taxon>
        <taxon>Clupei</taxon>
        <taxon>Clupeiformes</taxon>
        <taxon>Clupeoidei</taxon>
        <taxon>Clupeidae</taxon>
        <taxon>Clupea</taxon>
    </lineage>
</organism>
<evidence type="ECO:0000256" key="8">
    <source>
        <dbReference type="ARBA" id="ARBA00023180"/>
    </source>
</evidence>
<comment type="subcellular location">
    <subcellularLocation>
        <location evidence="1">Cell membrane</location>
        <topology evidence="1">Multi-pass membrane protein</topology>
    </subcellularLocation>
</comment>
<dbReference type="GO" id="GO:0005886">
    <property type="term" value="C:plasma membrane"/>
    <property type="evidence" value="ECO:0007669"/>
    <property type="project" value="UniProtKB-SubCell"/>
</dbReference>
<dbReference type="InterPro" id="IPR017452">
    <property type="entry name" value="GPCR_Rhodpsn_7TM"/>
</dbReference>